<name>A0A841BGT5_9PSEU</name>
<dbReference type="RefSeq" id="WP_184904758.1">
    <property type="nucleotide sequence ID" value="NZ_JACHMX010000001.1"/>
</dbReference>
<dbReference type="Pfam" id="PF07336">
    <property type="entry name" value="ABATE"/>
    <property type="match status" value="1"/>
</dbReference>
<dbReference type="PANTHER" id="PTHR35525:SF3">
    <property type="entry name" value="BLL6575 PROTEIN"/>
    <property type="match status" value="1"/>
</dbReference>
<dbReference type="Pfam" id="PF11706">
    <property type="entry name" value="zf-CGNR"/>
    <property type="match status" value="1"/>
</dbReference>
<dbReference type="EMBL" id="JACHMX010000001">
    <property type="protein sequence ID" value="MBB5858101.1"/>
    <property type="molecule type" value="Genomic_DNA"/>
</dbReference>
<dbReference type="InterPro" id="IPR010852">
    <property type="entry name" value="ABATE"/>
</dbReference>
<evidence type="ECO:0000313" key="3">
    <source>
        <dbReference type="Proteomes" id="UP000580861"/>
    </source>
</evidence>
<protein>
    <submittedName>
        <fullName evidence="2">Putative RNA-binding Zn ribbon-like protein</fullName>
    </submittedName>
</protein>
<sequence length="200" mass="21770">MADEPDGTKLDGHHAMHLETGVALINALTGSHVHGRPKPALGGHDLVLAAVEALGDARSGNGRVDLLAAERLRNLASRLREIIESLSRSEHDQAAGLLNRMLVDSKARPYLHRHDEQSWHLHFHSPEADLVQQWAAGLAVSVAAAFGEHIPHRVGLCAAPRCDQVYIDASQAQIKRFCGLACQNRVKAAAYRARARRSES</sequence>
<evidence type="ECO:0000313" key="2">
    <source>
        <dbReference type="EMBL" id="MBB5858101.1"/>
    </source>
</evidence>
<evidence type="ECO:0000259" key="1">
    <source>
        <dbReference type="Pfam" id="PF11706"/>
    </source>
</evidence>
<feature type="domain" description="Zinc finger CGNR" evidence="1">
    <location>
        <begin position="153"/>
        <end position="194"/>
    </location>
</feature>
<dbReference type="PANTHER" id="PTHR35525">
    <property type="entry name" value="BLL6575 PROTEIN"/>
    <property type="match status" value="1"/>
</dbReference>
<dbReference type="AlphaFoldDB" id="A0A841BGT5"/>
<accession>A0A841BGT5</accession>
<dbReference type="Proteomes" id="UP000580861">
    <property type="component" value="Unassembled WGS sequence"/>
</dbReference>
<organism evidence="2 3">
    <name type="scientific">Amycolatopsis umgeniensis</name>
    <dbReference type="NCBI Taxonomy" id="336628"/>
    <lineage>
        <taxon>Bacteria</taxon>
        <taxon>Bacillati</taxon>
        <taxon>Actinomycetota</taxon>
        <taxon>Actinomycetes</taxon>
        <taxon>Pseudonocardiales</taxon>
        <taxon>Pseudonocardiaceae</taxon>
        <taxon>Amycolatopsis</taxon>
    </lineage>
</organism>
<proteinExistence type="predicted"/>
<dbReference type="InterPro" id="IPR023286">
    <property type="entry name" value="ABATE_dom_sf"/>
</dbReference>
<gene>
    <name evidence="2" type="ORF">HDA45_008188</name>
</gene>
<dbReference type="SUPFAM" id="SSF160904">
    <property type="entry name" value="Jann2411-like"/>
    <property type="match status" value="1"/>
</dbReference>
<keyword evidence="3" id="KW-1185">Reference proteome</keyword>
<dbReference type="InterPro" id="IPR021005">
    <property type="entry name" value="Znf_CGNR"/>
</dbReference>
<reference evidence="2 3" key="1">
    <citation type="submission" date="2020-08" db="EMBL/GenBank/DDBJ databases">
        <title>Sequencing the genomes of 1000 actinobacteria strains.</title>
        <authorList>
            <person name="Klenk H.-P."/>
        </authorList>
    </citation>
    <scope>NUCLEOTIDE SEQUENCE [LARGE SCALE GENOMIC DNA]</scope>
    <source>
        <strain evidence="2 3">DSM 45272</strain>
    </source>
</reference>
<dbReference type="Gene3D" id="1.10.3300.10">
    <property type="entry name" value="Jann2411-like domain"/>
    <property type="match status" value="1"/>
</dbReference>
<comment type="caution">
    <text evidence="2">The sequence shown here is derived from an EMBL/GenBank/DDBJ whole genome shotgun (WGS) entry which is preliminary data.</text>
</comment>